<evidence type="ECO:0000256" key="1">
    <source>
        <dbReference type="SAM" id="MobiDB-lite"/>
    </source>
</evidence>
<accession>A0A3R7LJI9</accession>
<dbReference type="VEuPathDB" id="TriTrypDB:TRSC58_00273"/>
<evidence type="ECO:0000313" key="3">
    <source>
        <dbReference type="EMBL" id="RNE98521.1"/>
    </source>
</evidence>
<dbReference type="PANTHER" id="PTHR12496">
    <property type="entry name" value="CGI-41 METHYLTRANSFERASE"/>
    <property type="match status" value="1"/>
</dbReference>
<sequence length="919" mass="101848">MVHRLLLPLPSAFSPPGSDVETYSIFTYGAHGAAEQHPQLKAYIDKLAAFLRKTRLIQYHPEDFFRIFLFHEGQDAANNAEGLAHLDGSAVQEEEVTYMRGLCEAFSTLASDDNTLVGELHSIIRDGPPVGAAAELHAFFLETRTLQMNRQRRPQNDAANLTLRTTQDVSAVAAASLASSPPDARHIDADAREQHRRARVMEAVLGHGMGTKKQHEVSVMRDTIVDLVNCCNSAQRDTGLPPEELVETVLNVGEGKGYVSRALALCDGLQVVGLDCNSSHKARAVERVQFLLQGRLSVDAAQGVSEGRDMLNLIYEPRGHMATVACRVGPYMNWAEVLRGHVRLSDGAPSESFLGSVGLTAVEQTELEETEAYRTSRLVDDSTKLQCRICSYIVRRGNIMAIMRHARHHLQTDDATRLAELPSMNTLDEWNQKLSGQAFNKKVITTFFTDEVTYTSKAAAENTTSAKRSRVASEGGCMGGVAAARDMLRDILDTYACLTNLQLPRGTRAEVLLPVKQQKQLPPPASPQRQSQGEERLVEGAEGPGASDNAVYRYEQTSLTVVGYDYAHNRHFVIMDDGRQKQSVTLLQCCHGSSQADEAFVETLHLPPAADVWDMRLAVVRRVVPPLPPRMPVVYVPDLRNVVMIGLHPCGDLGSNVCRLFAESASRGLLLVSCCWHALTNDGFPLSRELQERGWQTEHLSLLLATQPFDMWSTVSASGHRASACVLFYRSLLKLFWNRLRERWRRATAASMAGPPCCPFVEVPHLEPAFLRRIAKIKSTITMEVLYVEVCREYFPTEAATPKQTQGVWHQHICSSCREAQSNFLVSDTNVALATEIGREFFAAYFVPFLGMTVLRMWMCHLVEALLLLDRALFLSEALQRDSRCRGSVVSLVPLFDGAISPRMFGVLARRIPCGVPAN</sequence>
<dbReference type="Pfam" id="PF13679">
    <property type="entry name" value="Methyltransf_32"/>
    <property type="match status" value="1"/>
</dbReference>
<dbReference type="Proteomes" id="UP000283634">
    <property type="component" value="Unassembled WGS sequence"/>
</dbReference>
<dbReference type="PANTHER" id="PTHR12496:SF0">
    <property type="entry name" value="METHYLTRANSFERASE DOMAIN-CONTAINING PROTEIN"/>
    <property type="match status" value="1"/>
</dbReference>
<dbReference type="InterPro" id="IPR052220">
    <property type="entry name" value="METTL25"/>
</dbReference>
<organism evidence="3 4">
    <name type="scientific">Trypanosoma rangeli</name>
    <dbReference type="NCBI Taxonomy" id="5698"/>
    <lineage>
        <taxon>Eukaryota</taxon>
        <taxon>Discoba</taxon>
        <taxon>Euglenozoa</taxon>
        <taxon>Kinetoplastea</taxon>
        <taxon>Metakinetoplastina</taxon>
        <taxon>Trypanosomatida</taxon>
        <taxon>Trypanosomatidae</taxon>
        <taxon>Trypanosoma</taxon>
        <taxon>Herpetosoma</taxon>
    </lineage>
</organism>
<reference evidence="3 4" key="1">
    <citation type="journal article" date="2018" name="BMC Genomics">
        <title>Genomic comparison of Trypanosoma conorhini and Trypanosoma rangeli to Trypanosoma cruzi strains of high and low virulence.</title>
        <authorList>
            <person name="Bradwell K.R."/>
            <person name="Koparde V.N."/>
            <person name="Matveyev A.V."/>
            <person name="Serrano M.G."/>
            <person name="Alves J.M."/>
            <person name="Parikh H."/>
            <person name="Huang B."/>
            <person name="Lee V."/>
            <person name="Espinosa-Alvarez O."/>
            <person name="Ortiz P.A."/>
            <person name="Costa-Martins A.G."/>
            <person name="Teixeira M.M."/>
            <person name="Buck G.A."/>
        </authorList>
    </citation>
    <scope>NUCLEOTIDE SEQUENCE [LARGE SCALE GENOMIC DNA]</scope>
    <source>
        <strain evidence="3 4">AM80</strain>
    </source>
</reference>
<keyword evidence="4" id="KW-1185">Reference proteome</keyword>
<gene>
    <name evidence="3" type="ORF">TraAM80_08718</name>
</gene>
<protein>
    <recommendedName>
        <fullName evidence="2">Methyltransferase domain-containing protein</fullName>
    </recommendedName>
</protein>
<dbReference type="EMBL" id="MKGL01000456">
    <property type="protein sequence ID" value="RNE98521.1"/>
    <property type="molecule type" value="Genomic_DNA"/>
</dbReference>
<comment type="caution">
    <text evidence="3">The sequence shown here is derived from an EMBL/GenBank/DDBJ whole genome shotgun (WGS) entry which is preliminary data.</text>
</comment>
<evidence type="ECO:0000313" key="4">
    <source>
        <dbReference type="Proteomes" id="UP000283634"/>
    </source>
</evidence>
<dbReference type="RefSeq" id="XP_029234685.1">
    <property type="nucleotide sequence ID" value="XM_029385453.1"/>
</dbReference>
<dbReference type="InterPro" id="IPR025714">
    <property type="entry name" value="Methyltranfer_dom"/>
</dbReference>
<feature type="region of interest" description="Disordered" evidence="1">
    <location>
        <begin position="515"/>
        <end position="549"/>
    </location>
</feature>
<proteinExistence type="predicted"/>
<evidence type="ECO:0000259" key="2">
    <source>
        <dbReference type="Pfam" id="PF13679"/>
    </source>
</evidence>
<dbReference type="AlphaFoldDB" id="A0A3R7LJI9"/>
<name>A0A3R7LJI9_TRYRA</name>
<dbReference type="GeneID" id="40332651"/>
<dbReference type="OrthoDB" id="10258156at2759"/>
<feature type="domain" description="Methyltransferase" evidence="2">
    <location>
        <begin position="639"/>
        <end position="681"/>
    </location>
</feature>
<dbReference type="OMA" id="SADYAHN"/>